<dbReference type="Pfam" id="PF01243">
    <property type="entry name" value="PNPOx_N"/>
    <property type="match status" value="1"/>
</dbReference>
<comment type="pathway">
    <text evidence="2">Cofactor metabolism; pyridoxal 5'-phosphate salvage; pyridoxal 5'-phosphate from pyridoxamine 5'-phosphate: step 1/1.</text>
</comment>
<dbReference type="Proteomes" id="UP001147695">
    <property type="component" value="Unassembled WGS sequence"/>
</dbReference>
<dbReference type="PANTHER" id="PTHR10851:SF0">
    <property type="entry name" value="PYRIDOXINE-5'-PHOSPHATE OXIDASE"/>
    <property type="match status" value="1"/>
</dbReference>
<dbReference type="GO" id="GO:0010181">
    <property type="term" value="F:FMN binding"/>
    <property type="evidence" value="ECO:0007669"/>
    <property type="project" value="InterPro"/>
</dbReference>
<feature type="domain" description="Pyridoxamine 5'-phosphate oxidase N-terminal" evidence="8">
    <location>
        <begin position="46"/>
        <end position="167"/>
    </location>
</feature>
<evidence type="ECO:0000256" key="5">
    <source>
        <dbReference type="ARBA" id="ARBA00022630"/>
    </source>
</evidence>
<evidence type="ECO:0000256" key="6">
    <source>
        <dbReference type="ARBA" id="ARBA00022643"/>
    </source>
</evidence>
<dbReference type="InterPro" id="IPR019576">
    <property type="entry name" value="Pyridoxamine_oxidase_dimer_C"/>
</dbReference>
<evidence type="ECO:0000256" key="2">
    <source>
        <dbReference type="ARBA" id="ARBA00004738"/>
    </source>
</evidence>
<dbReference type="InterPro" id="IPR000659">
    <property type="entry name" value="Pyridox_Oxase"/>
</dbReference>
<evidence type="ECO:0000256" key="1">
    <source>
        <dbReference type="ARBA" id="ARBA00001917"/>
    </source>
</evidence>
<dbReference type="EC" id="1.4.3.5" evidence="4"/>
<evidence type="ECO:0000313" key="11">
    <source>
        <dbReference type="Proteomes" id="UP001147695"/>
    </source>
</evidence>
<name>A0A9W9QJD1_PENBR</name>
<evidence type="ECO:0000256" key="4">
    <source>
        <dbReference type="ARBA" id="ARBA00012801"/>
    </source>
</evidence>
<dbReference type="GO" id="GO:0004733">
    <property type="term" value="F:pyridoxamine phosphate oxidase activity"/>
    <property type="evidence" value="ECO:0007669"/>
    <property type="project" value="UniProtKB-EC"/>
</dbReference>
<keyword evidence="5" id="KW-0285">Flavoprotein</keyword>
<dbReference type="Gene3D" id="2.30.110.10">
    <property type="entry name" value="Electron Transport, Fmn-binding Protein, Chain A"/>
    <property type="match status" value="1"/>
</dbReference>
<evidence type="ECO:0000259" key="8">
    <source>
        <dbReference type="Pfam" id="PF01243"/>
    </source>
</evidence>
<evidence type="ECO:0000256" key="7">
    <source>
        <dbReference type="ARBA" id="ARBA00023002"/>
    </source>
</evidence>
<evidence type="ECO:0000313" key="10">
    <source>
        <dbReference type="EMBL" id="KAJ5339045.1"/>
    </source>
</evidence>
<reference evidence="10" key="1">
    <citation type="submission" date="2022-12" db="EMBL/GenBank/DDBJ databases">
        <authorList>
            <person name="Petersen C."/>
        </authorList>
    </citation>
    <scope>NUCLEOTIDE SEQUENCE</scope>
    <source>
        <strain evidence="10">IBT 35673</strain>
    </source>
</reference>
<dbReference type="InterPro" id="IPR019740">
    <property type="entry name" value="Pyridox_Oxase_CS"/>
</dbReference>
<dbReference type="PROSITE" id="PS01064">
    <property type="entry name" value="PYRIDOX_OXIDASE"/>
    <property type="match status" value="1"/>
</dbReference>
<dbReference type="NCBIfam" id="NF004231">
    <property type="entry name" value="PRK05679.1"/>
    <property type="match status" value="1"/>
</dbReference>
<comment type="caution">
    <text evidence="10">The sequence shown here is derived from an EMBL/GenBank/DDBJ whole genome shotgun (WGS) entry which is preliminary data.</text>
</comment>
<accession>A0A9W9QJD1</accession>
<dbReference type="InterPro" id="IPR012349">
    <property type="entry name" value="Split_barrel_FMN-bd"/>
</dbReference>
<sequence>MSQMAINDDSFRTELRNTKVLEGPFPDLDFDKFPEIPHDAFKLWFHEAVAAGVREPHAMTLSTVDDQGHPDARVLILKNVDARGWHFAVKSDSPKGKQLAGNGHAALTFYWPQLARQIRLKGKAIELPEAESALDYQARPIESRISAVASDQSEVLFDRDTLIQNLAKTKLKMSKDAMSGVEKWRVYTVAPDTVEFWQGEASRLHNRLQYTYNEGEDKWQKNLLWP</sequence>
<organism evidence="10 11">
    <name type="scientific">Penicillium brevicompactum</name>
    <dbReference type="NCBI Taxonomy" id="5074"/>
    <lineage>
        <taxon>Eukaryota</taxon>
        <taxon>Fungi</taxon>
        <taxon>Dikarya</taxon>
        <taxon>Ascomycota</taxon>
        <taxon>Pezizomycotina</taxon>
        <taxon>Eurotiomycetes</taxon>
        <taxon>Eurotiomycetidae</taxon>
        <taxon>Eurotiales</taxon>
        <taxon>Aspergillaceae</taxon>
        <taxon>Penicillium</taxon>
    </lineage>
</organism>
<dbReference type="PANTHER" id="PTHR10851">
    <property type="entry name" value="PYRIDOXINE-5-PHOSPHATE OXIDASE"/>
    <property type="match status" value="1"/>
</dbReference>
<keyword evidence="7" id="KW-0560">Oxidoreductase</keyword>
<evidence type="ECO:0000259" key="9">
    <source>
        <dbReference type="Pfam" id="PF10590"/>
    </source>
</evidence>
<dbReference type="SUPFAM" id="SSF50475">
    <property type="entry name" value="FMN-binding split barrel"/>
    <property type="match status" value="1"/>
</dbReference>
<dbReference type="GO" id="GO:0008615">
    <property type="term" value="P:pyridoxine biosynthetic process"/>
    <property type="evidence" value="ECO:0007669"/>
    <property type="project" value="InterPro"/>
</dbReference>
<dbReference type="AlphaFoldDB" id="A0A9W9QJD1"/>
<reference evidence="10" key="2">
    <citation type="journal article" date="2023" name="IMA Fungus">
        <title>Comparative genomic study of the Penicillium genus elucidates a diverse pangenome and 15 lateral gene transfer events.</title>
        <authorList>
            <person name="Petersen C."/>
            <person name="Sorensen T."/>
            <person name="Nielsen M.R."/>
            <person name="Sondergaard T.E."/>
            <person name="Sorensen J.L."/>
            <person name="Fitzpatrick D.A."/>
            <person name="Frisvad J.C."/>
            <person name="Nielsen K.L."/>
        </authorList>
    </citation>
    <scope>NUCLEOTIDE SEQUENCE</scope>
    <source>
        <strain evidence="10">IBT 35673</strain>
    </source>
</reference>
<protein>
    <recommendedName>
        <fullName evidence="4">pyridoxal 5'-phosphate synthase</fullName>
        <ecNumber evidence="4">1.4.3.5</ecNumber>
    </recommendedName>
</protein>
<comment type="cofactor">
    <cofactor evidence="1">
        <name>FMN</name>
        <dbReference type="ChEBI" id="CHEBI:58210"/>
    </cofactor>
</comment>
<feature type="domain" description="Pyridoxine 5'-phosphate oxidase dimerisation C-terminal" evidence="9">
    <location>
        <begin position="184"/>
        <end position="226"/>
    </location>
</feature>
<proteinExistence type="predicted"/>
<dbReference type="InterPro" id="IPR011576">
    <property type="entry name" value="Pyridox_Oxase_N"/>
</dbReference>
<dbReference type="PIRSF" id="PIRSF000190">
    <property type="entry name" value="Pyd_amn-ph_oxd"/>
    <property type="match status" value="1"/>
</dbReference>
<evidence type="ECO:0000256" key="3">
    <source>
        <dbReference type="ARBA" id="ARBA00005037"/>
    </source>
</evidence>
<gene>
    <name evidence="10" type="ORF">N7452_005773</name>
</gene>
<dbReference type="EMBL" id="JAPZBQ010000003">
    <property type="protein sequence ID" value="KAJ5339045.1"/>
    <property type="molecule type" value="Genomic_DNA"/>
</dbReference>
<keyword evidence="6" id="KW-0288">FMN</keyword>
<comment type="pathway">
    <text evidence="3">Cofactor metabolism; pyridoxal 5'-phosphate salvage; pyridoxal 5'-phosphate from pyridoxine 5'-phosphate: step 1/1.</text>
</comment>
<dbReference type="Pfam" id="PF10590">
    <property type="entry name" value="PNP_phzG_C"/>
    <property type="match status" value="1"/>
</dbReference>
<dbReference type="NCBIfam" id="TIGR00558">
    <property type="entry name" value="pdxH"/>
    <property type="match status" value="1"/>
</dbReference>